<sequence length="137" mass="15800">MKTEMRQNGEIIVVTIPLQLKRRGGRKLIIAPEGAVEAPPREETLGKLVAKAHRWLRMMESGQYRSIKDLAAQEQIDDSYLARVLRLTLLAPDIIVAILDGRQPDVLTWRELKNPFPMEWEQQREKWGFCQPTARPS</sequence>
<proteinExistence type="predicted"/>
<dbReference type="Proteomes" id="UP001628193">
    <property type="component" value="Unassembled WGS sequence"/>
</dbReference>
<evidence type="ECO:0000313" key="2">
    <source>
        <dbReference type="Proteomes" id="UP001628193"/>
    </source>
</evidence>
<evidence type="ECO:0000313" key="1">
    <source>
        <dbReference type="EMBL" id="GAB0056131.1"/>
    </source>
</evidence>
<dbReference type="EMBL" id="BAAFGK010000002">
    <property type="protein sequence ID" value="GAB0056131.1"/>
    <property type="molecule type" value="Genomic_DNA"/>
</dbReference>
<dbReference type="SUPFAM" id="SSF109709">
    <property type="entry name" value="KorB DNA-binding domain-like"/>
    <property type="match status" value="1"/>
</dbReference>
<comment type="caution">
    <text evidence="1">The sequence shown here is derived from an EMBL/GenBank/DDBJ whole genome shotgun (WGS) entry which is preliminary data.</text>
</comment>
<reference evidence="1 2" key="1">
    <citation type="submission" date="2024-09" db="EMBL/GenBank/DDBJ databases">
        <title>Draft genome sequence of Candidatus Magnetaquicoccaceae bacterium FCR-1.</title>
        <authorList>
            <person name="Shimoshige H."/>
            <person name="Shimamura S."/>
            <person name="Taoka A."/>
            <person name="Kobayashi H."/>
            <person name="Maekawa T."/>
        </authorList>
    </citation>
    <scope>NUCLEOTIDE SEQUENCE [LARGE SCALE GENOMIC DNA]</scope>
    <source>
        <strain evidence="1 2">FCR-1</strain>
    </source>
</reference>
<name>A0ABQ0C5G4_9PROT</name>
<dbReference type="RefSeq" id="WP_420903849.1">
    <property type="nucleotide sequence ID" value="NZ_BAAFGK010000002.1"/>
</dbReference>
<organism evidence="1 2">
    <name type="scientific">Candidatus Magnetaquiglobus chichijimensis</name>
    <dbReference type="NCBI Taxonomy" id="3141448"/>
    <lineage>
        <taxon>Bacteria</taxon>
        <taxon>Pseudomonadati</taxon>
        <taxon>Pseudomonadota</taxon>
        <taxon>Magnetococcia</taxon>
        <taxon>Magnetococcales</taxon>
        <taxon>Candidatus Magnetaquicoccaceae</taxon>
        <taxon>Candidatus Magnetaquiglobus</taxon>
    </lineage>
</organism>
<gene>
    <name evidence="1" type="ORF">SIID45300_00436</name>
</gene>
<accession>A0ABQ0C5G4</accession>
<keyword evidence="2" id="KW-1185">Reference proteome</keyword>
<protein>
    <recommendedName>
        <fullName evidence="3">Bacteriophage-related protein</fullName>
    </recommendedName>
</protein>
<evidence type="ECO:0008006" key="3">
    <source>
        <dbReference type="Google" id="ProtNLM"/>
    </source>
</evidence>